<reference evidence="1 2" key="1">
    <citation type="submission" date="2008-08" db="EMBL/GenBank/DDBJ databases">
        <title>Draft genome sequence of Bacteroides plebeius (DSM 17135).</title>
        <authorList>
            <person name="Sudarsanam P."/>
            <person name="Ley R."/>
            <person name="Guruge J."/>
            <person name="Turnbaugh P.J."/>
            <person name="Mahowald M."/>
            <person name="Liep D."/>
            <person name="Gordon J."/>
        </authorList>
    </citation>
    <scope>NUCLEOTIDE SEQUENCE [LARGE SCALE GENOMIC DNA]</scope>
    <source>
        <strain evidence="2">DSM 17135 / JCM 12973 / M2</strain>
    </source>
</reference>
<dbReference type="HOGENOM" id="CLU_3076882_0_0_10"/>
<comment type="caution">
    <text evidence="1">The sequence shown here is derived from an EMBL/GenBank/DDBJ whole genome shotgun (WGS) entry which is preliminary data.</text>
</comment>
<evidence type="ECO:0000313" key="1">
    <source>
        <dbReference type="EMBL" id="EDY94842.1"/>
    </source>
</evidence>
<name>B5D102_PHOPM</name>
<gene>
    <name evidence="1" type="ORF">BACPLE_02679</name>
</gene>
<reference evidence="1 2" key="2">
    <citation type="submission" date="2008-08" db="EMBL/GenBank/DDBJ databases">
        <authorList>
            <person name="Fulton L."/>
            <person name="Clifton S."/>
            <person name="Fulton B."/>
            <person name="Xu J."/>
            <person name="Minx P."/>
            <person name="Pepin K.H."/>
            <person name="Johnson M."/>
            <person name="Thiruvilangam P."/>
            <person name="Bhonagiri V."/>
            <person name="Nash W.E."/>
            <person name="Mardis E.R."/>
            <person name="Wilson R.K."/>
        </authorList>
    </citation>
    <scope>NUCLEOTIDE SEQUENCE [LARGE SCALE GENOMIC DNA]</scope>
    <source>
        <strain evidence="2">DSM 17135 / JCM 12973 / M2</strain>
    </source>
</reference>
<protein>
    <submittedName>
        <fullName evidence="1">Uncharacterized protein</fullName>
    </submittedName>
</protein>
<dbReference type="EMBL" id="ABQC02000022">
    <property type="protein sequence ID" value="EDY94842.1"/>
    <property type="molecule type" value="Genomic_DNA"/>
</dbReference>
<organism evidence="1 2">
    <name type="scientific">Phocaeicola plebeius (strain DSM 17135 / JCM 12973 / CCUG 54634 / M2)</name>
    <name type="common">Bacteroides plebeius</name>
    <dbReference type="NCBI Taxonomy" id="484018"/>
    <lineage>
        <taxon>Bacteria</taxon>
        <taxon>Pseudomonadati</taxon>
        <taxon>Bacteroidota</taxon>
        <taxon>Bacteroidia</taxon>
        <taxon>Bacteroidales</taxon>
        <taxon>Bacteroidaceae</taxon>
        <taxon>Phocaeicola</taxon>
    </lineage>
</organism>
<sequence length="52" mass="6366">MKEIFMNIQKYVKCRIDTFCNLATKGPNHENKNPYNYHNLYYFNDCRMQPES</sequence>
<evidence type="ECO:0000313" key="2">
    <source>
        <dbReference type="Proteomes" id="UP000003452"/>
    </source>
</evidence>
<dbReference type="AlphaFoldDB" id="B5D102"/>
<proteinExistence type="predicted"/>
<accession>B5D102</accession>
<dbReference type="Proteomes" id="UP000003452">
    <property type="component" value="Unassembled WGS sequence"/>
</dbReference>